<reference evidence="1 2" key="1">
    <citation type="submission" date="2014-07" db="EMBL/GenBank/DDBJ databases">
        <authorList>
            <person name="McCorrison J."/>
            <person name="Sanka R."/>
            <person name="Torralba M."/>
            <person name="Gillis M."/>
            <person name="Haft D.H."/>
            <person name="Methe B."/>
            <person name="Sutton G."/>
            <person name="Nelson K.E."/>
        </authorList>
    </citation>
    <scope>NUCLEOTIDE SEQUENCE [LARGE SCALE GENOMIC DNA]</scope>
    <source>
        <strain evidence="1 2">DNF00424</strain>
    </source>
</reference>
<sequence length="171" mass="20328">MTRNIFFSALIFIFTFYSTPCKSQWFESFCYKNSWSPWKSWNGIQIYSYPKRSGIILKSEGGVTFFSFKITNYIPPTKQQIKEHYKKNQYFEYTGTVEYLLDEFSPTAEDIAKKSFFVHSDPRTDITPIINRRTSCIIQIAPYKKLPQLYNIWFDNIGYAIDLRNMIFSND</sequence>
<accession>A0AAW3FHP7</accession>
<name>A0AAW3FHP7_9BACT</name>
<proteinExistence type="predicted"/>
<gene>
    <name evidence="1" type="ORF">HMPREF2132_04805</name>
</gene>
<dbReference type="RefSeq" id="WP_036869594.1">
    <property type="nucleotide sequence ID" value="NZ_JRNJ01000050.1"/>
</dbReference>
<dbReference type="Proteomes" id="UP000029533">
    <property type="component" value="Unassembled WGS sequence"/>
</dbReference>
<evidence type="ECO:0000313" key="1">
    <source>
        <dbReference type="EMBL" id="KGF28024.1"/>
    </source>
</evidence>
<dbReference type="AlphaFoldDB" id="A0AAW3FHP7"/>
<evidence type="ECO:0000313" key="2">
    <source>
        <dbReference type="Proteomes" id="UP000029533"/>
    </source>
</evidence>
<comment type="caution">
    <text evidence="1">The sequence shown here is derived from an EMBL/GenBank/DDBJ whole genome shotgun (WGS) entry which is preliminary data.</text>
</comment>
<dbReference type="EMBL" id="JRNJ01000050">
    <property type="protein sequence ID" value="KGF28024.1"/>
    <property type="molecule type" value="Genomic_DNA"/>
</dbReference>
<protein>
    <submittedName>
        <fullName evidence="1">Uncharacterized protein</fullName>
    </submittedName>
</protein>
<organism evidence="1 2">
    <name type="scientific">Prevotella histicola JCM 15637 = DNF00424</name>
    <dbReference type="NCBI Taxonomy" id="1236504"/>
    <lineage>
        <taxon>Bacteria</taxon>
        <taxon>Pseudomonadati</taxon>
        <taxon>Bacteroidota</taxon>
        <taxon>Bacteroidia</taxon>
        <taxon>Bacteroidales</taxon>
        <taxon>Prevotellaceae</taxon>
        <taxon>Prevotella</taxon>
    </lineage>
</organism>